<proteinExistence type="predicted"/>
<evidence type="ECO:0000313" key="6">
    <source>
        <dbReference type="EMBL" id="OAA31006.1"/>
    </source>
</evidence>
<dbReference type="PROSITE" id="PS00198">
    <property type="entry name" value="4FE4S_FER_1"/>
    <property type="match status" value="1"/>
</dbReference>
<dbReference type="Pfam" id="PF12838">
    <property type="entry name" value="Fer4_7"/>
    <property type="match status" value="1"/>
</dbReference>
<gene>
    <name evidence="6" type="ORF">AT15_08500</name>
</gene>
<dbReference type="GO" id="GO:0051539">
    <property type="term" value="F:4 iron, 4 sulfur cluster binding"/>
    <property type="evidence" value="ECO:0007669"/>
    <property type="project" value="UniProtKB-KW"/>
</dbReference>
<dbReference type="InterPro" id="IPR050157">
    <property type="entry name" value="PSI_iron-sulfur_center"/>
</dbReference>
<sequence length="358" mass="39297">MMAKVYFTDLTTKPGINLLKKLEVLLEKVEIEKIIKKGDFTAIKIHFGEYGNLAFIRPNFVRVVVEKLKTIDAKAFVTDANTLYRGSRSNAIDHLWTATANGFTSEVVGAPIIIADGLRGSDEVEVEVNGNYVKRAKVSSAIAMADSIVVMTHFKGHEQTGFGGTLKNVGMGAASRSGKLEQHSTSKPYVNVENCTGCSFCAKNCPVEAIEIVRKIAVIDYDKCIGCGQCIAMCNFGAMFPRWDESNDILSRKMAEYAKAVLKEKPALFISFITQVSPDCDCWSINRPPIVPDIGIAVSTDPVALDQACMDLVLEKTGGHDPFLEIHPDVSWKEQLEYAESLGLGKRKYDLVKVMTGL</sequence>
<evidence type="ECO:0000256" key="3">
    <source>
        <dbReference type="ARBA" id="ARBA00023004"/>
    </source>
</evidence>
<feature type="domain" description="4Fe-4S ferredoxin-type" evidence="5">
    <location>
        <begin position="186"/>
        <end position="215"/>
    </location>
</feature>
<accession>A0A176K1K1</accession>
<keyword evidence="4" id="KW-0411">Iron-sulfur</keyword>
<dbReference type="AlphaFoldDB" id="A0A176K1K1"/>
<evidence type="ECO:0000259" key="5">
    <source>
        <dbReference type="PROSITE" id="PS51379"/>
    </source>
</evidence>
<keyword evidence="7" id="KW-1185">Reference proteome</keyword>
<dbReference type="STRING" id="1453497.AT15_08500"/>
<keyword evidence="2" id="KW-0479">Metal-binding</keyword>
<dbReference type="PANTHER" id="PTHR24960">
    <property type="entry name" value="PHOTOSYSTEM I IRON-SULFUR CENTER-RELATED"/>
    <property type="match status" value="1"/>
</dbReference>
<dbReference type="Pfam" id="PF04015">
    <property type="entry name" value="DUF362"/>
    <property type="match status" value="1"/>
</dbReference>
<evidence type="ECO:0000256" key="4">
    <source>
        <dbReference type="ARBA" id="ARBA00023014"/>
    </source>
</evidence>
<keyword evidence="3" id="KW-0408">Iron</keyword>
<name>A0A176K1K1_9BACT</name>
<reference evidence="6 7" key="1">
    <citation type="submission" date="2014-02" db="EMBL/GenBank/DDBJ databases">
        <title>Kosmotoga genome sequencing.</title>
        <authorList>
            <person name="Pollo S.M."/>
            <person name="Charchuk R."/>
            <person name="Nesbo C.L."/>
        </authorList>
    </citation>
    <scope>NUCLEOTIDE SEQUENCE [LARGE SCALE GENOMIC DNA]</scope>
    <source>
        <strain evidence="6 7">S304</strain>
    </source>
</reference>
<dbReference type="GO" id="GO:0046872">
    <property type="term" value="F:metal ion binding"/>
    <property type="evidence" value="ECO:0007669"/>
    <property type="project" value="UniProtKB-KW"/>
</dbReference>
<dbReference type="InterPro" id="IPR017900">
    <property type="entry name" value="4Fe4S_Fe_S_CS"/>
</dbReference>
<dbReference type="PROSITE" id="PS51379">
    <property type="entry name" value="4FE4S_FER_2"/>
    <property type="match status" value="2"/>
</dbReference>
<organism evidence="6 7">
    <name type="scientific">Kosmotoga arenicorallina S304</name>
    <dbReference type="NCBI Taxonomy" id="1453497"/>
    <lineage>
        <taxon>Bacteria</taxon>
        <taxon>Thermotogati</taxon>
        <taxon>Thermotogota</taxon>
        <taxon>Thermotogae</taxon>
        <taxon>Kosmotogales</taxon>
        <taxon>Kosmotogaceae</taxon>
        <taxon>Kosmotoga</taxon>
    </lineage>
</organism>
<dbReference type="SUPFAM" id="SSF54862">
    <property type="entry name" value="4Fe-4S ferredoxins"/>
    <property type="match status" value="1"/>
</dbReference>
<dbReference type="Proteomes" id="UP000077339">
    <property type="component" value="Unassembled WGS sequence"/>
</dbReference>
<dbReference type="Gene3D" id="3.30.70.20">
    <property type="match status" value="2"/>
</dbReference>
<comment type="caution">
    <text evidence="6">The sequence shown here is derived from an EMBL/GenBank/DDBJ whole genome shotgun (WGS) entry which is preliminary data.</text>
</comment>
<dbReference type="PATRIC" id="fig|1453497.3.peg.1684"/>
<evidence type="ECO:0000313" key="7">
    <source>
        <dbReference type="Proteomes" id="UP000077339"/>
    </source>
</evidence>
<keyword evidence="1" id="KW-0004">4Fe-4S</keyword>
<dbReference type="InterPro" id="IPR007160">
    <property type="entry name" value="DUF362"/>
</dbReference>
<feature type="domain" description="4Fe-4S ferredoxin-type" evidence="5">
    <location>
        <begin position="217"/>
        <end position="244"/>
    </location>
</feature>
<evidence type="ECO:0000256" key="1">
    <source>
        <dbReference type="ARBA" id="ARBA00022485"/>
    </source>
</evidence>
<evidence type="ECO:0000256" key="2">
    <source>
        <dbReference type="ARBA" id="ARBA00022723"/>
    </source>
</evidence>
<protein>
    <submittedName>
        <fullName evidence="6">4Fe-4S ferredoxin</fullName>
    </submittedName>
</protein>
<dbReference type="InterPro" id="IPR017896">
    <property type="entry name" value="4Fe4S_Fe-S-bd"/>
</dbReference>
<dbReference type="PANTHER" id="PTHR24960:SF83">
    <property type="entry name" value="4FE-4S FERREDOXIN-TYPE DOMAIN-CONTAINING PROTEIN"/>
    <property type="match status" value="1"/>
</dbReference>
<dbReference type="EMBL" id="JFHK01000005">
    <property type="protein sequence ID" value="OAA31006.1"/>
    <property type="molecule type" value="Genomic_DNA"/>
</dbReference>